<evidence type="ECO:0000256" key="3">
    <source>
        <dbReference type="SAM" id="Coils"/>
    </source>
</evidence>
<dbReference type="Proteomes" id="UP000316095">
    <property type="component" value="Unassembled WGS sequence"/>
</dbReference>
<feature type="transmembrane region" description="Helical" evidence="4">
    <location>
        <begin position="434"/>
        <end position="457"/>
    </location>
</feature>
<feature type="transmembrane region" description="Helical" evidence="4">
    <location>
        <begin position="392"/>
        <end position="413"/>
    </location>
</feature>
<keyword evidence="2 3" id="KW-0175">Coiled coil</keyword>
<dbReference type="Gene3D" id="2.40.50.100">
    <property type="match status" value="1"/>
</dbReference>
<evidence type="ECO:0000256" key="1">
    <source>
        <dbReference type="ARBA" id="ARBA00004196"/>
    </source>
</evidence>
<evidence type="ECO:0000313" key="6">
    <source>
        <dbReference type="Proteomes" id="UP000316095"/>
    </source>
</evidence>
<dbReference type="OrthoDB" id="9759690at2"/>
<gene>
    <name evidence="5" type="primary">yydH</name>
    <name evidence="5" type="ORF">Pan54_46280</name>
</gene>
<feature type="transmembrane region" description="Helical" evidence="4">
    <location>
        <begin position="363"/>
        <end position="386"/>
    </location>
</feature>
<dbReference type="PANTHER" id="PTHR32347:SF23">
    <property type="entry name" value="BLL5650 PROTEIN"/>
    <property type="match status" value="1"/>
</dbReference>
<keyword evidence="4" id="KW-0812">Transmembrane</keyword>
<dbReference type="AlphaFoldDB" id="A0A5C5XMR6"/>
<keyword evidence="5" id="KW-0482">Metalloprotease</keyword>
<feature type="transmembrane region" description="Helical" evidence="4">
    <location>
        <begin position="287"/>
        <end position="308"/>
    </location>
</feature>
<dbReference type="EMBL" id="SJPG01000001">
    <property type="protein sequence ID" value="TWT63869.1"/>
    <property type="molecule type" value="Genomic_DNA"/>
</dbReference>
<accession>A0A5C5XMR6</accession>
<dbReference type="GO" id="GO:0006508">
    <property type="term" value="P:proteolysis"/>
    <property type="evidence" value="ECO:0007669"/>
    <property type="project" value="UniProtKB-KW"/>
</dbReference>
<comment type="caution">
    <text evidence="5">The sequence shown here is derived from an EMBL/GenBank/DDBJ whole genome shotgun (WGS) entry which is preliminary data.</text>
</comment>
<feature type="transmembrane region" description="Helical" evidence="4">
    <location>
        <begin position="156"/>
        <end position="177"/>
    </location>
</feature>
<evidence type="ECO:0000256" key="2">
    <source>
        <dbReference type="ARBA" id="ARBA00023054"/>
    </source>
</evidence>
<keyword evidence="5" id="KW-0645">Protease</keyword>
<dbReference type="GO" id="GO:0030313">
    <property type="term" value="C:cell envelope"/>
    <property type="evidence" value="ECO:0007669"/>
    <property type="project" value="UniProtKB-SubCell"/>
</dbReference>
<evidence type="ECO:0000256" key="4">
    <source>
        <dbReference type="SAM" id="Phobius"/>
    </source>
</evidence>
<dbReference type="Gene3D" id="2.40.30.170">
    <property type="match status" value="1"/>
</dbReference>
<keyword evidence="4" id="KW-1133">Transmembrane helix</keyword>
<reference evidence="5 6" key="1">
    <citation type="submission" date="2019-02" db="EMBL/GenBank/DDBJ databases">
        <title>Deep-cultivation of Planctomycetes and their phenomic and genomic characterization uncovers novel biology.</title>
        <authorList>
            <person name="Wiegand S."/>
            <person name="Jogler M."/>
            <person name="Boedeker C."/>
            <person name="Pinto D."/>
            <person name="Vollmers J."/>
            <person name="Rivas-Marin E."/>
            <person name="Kohn T."/>
            <person name="Peeters S.H."/>
            <person name="Heuer A."/>
            <person name="Rast P."/>
            <person name="Oberbeckmann S."/>
            <person name="Bunk B."/>
            <person name="Jeske O."/>
            <person name="Meyerdierks A."/>
            <person name="Storesund J.E."/>
            <person name="Kallscheuer N."/>
            <person name="Luecker S."/>
            <person name="Lage O.M."/>
            <person name="Pohl T."/>
            <person name="Merkel B.J."/>
            <person name="Hornburger P."/>
            <person name="Mueller R.-W."/>
            <person name="Bruemmer F."/>
            <person name="Labrenz M."/>
            <person name="Spormann A.M."/>
            <person name="Op Den Camp H."/>
            <person name="Overmann J."/>
            <person name="Amann R."/>
            <person name="Jetten M.S.M."/>
            <person name="Mascher T."/>
            <person name="Medema M.H."/>
            <person name="Devos D.P."/>
            <person name="Kaster A.-K."/>
            <person name="Ovreas L."/>
            <person name="Rohde M."/>
            <person name="Galperin M.Y."/>
            <person name="Jogler C."/>
        </authorList>
    </citation>
    <scope>NUCLEOTIDE SEQUENCE [LARGE SCALE GENOMIC DNA]</scope>
    <source>
        <strain evidence="5 6">Pan54</strain>
    </source>
</reference>
<dbReference type="PANTHER" id="PTHR32347">
    <property type="entry name" value="EFFLUX SYSTEM COMPONENT YKNX-RELATED"/>
    <property type="match status" value="1"/>
</dbReference>
<dbReference type="GO" id="GO:0008237">
    <property type="term" value="F:metallopeptidase activity"/>
    <property type="evidence" value="ECO:0007669"/>
    <property type="project" value="UniProtKB-KW"/>
</dbReference>
<sequence length="741" mass="85306">MSITQADFRAVGDRELPLKTRPDLRIERIGYQGTGYWIVKDPVALRYYRLTREQHQVLDSMRESNTLEQIHEDLQRENPSIPVKLSDVQNLLADLHEKNLLYTTRLGQGRPLLDLHKKNTRKEILQTLQNFLFLKLPGWDPERTLNLIYPFFKWMYSTWAVIMVVALASAALLLVGVQFEEFQSKLPEFQQFFGWPNLLYMYLVIAGAKVIHEFGHGLTCKHFGGECHKIGMMLLVFSPTLYCDVSDSWMMKNKWHRIWIGGAGAYIEVFLSSLAVFGWWFSQPGMFNYLCLNLFFVTTVSTVIFNLNPLIRFDGYYMLSDYLEIPNLKQKADKALMKAFAWYCLGIHMPDDPFAPDRNRHWFILYAVASWIYKWVLVLSIALFLYTWMKPYGLQNLAVSLTAMSLGTMIYGLGKSLYQILSMQRNEPMSKLKIAFSTLVFAGLITCLMMIPVPWWIHSSFTLEPYQVQHVYSISPGELQEVKVQPGEEVEAGDILVLLKNEELDDQQRKIQTELETSQAMRKTAVALNDPDELRMSEERISSLTDQLNQINDQIKHLTIRAPISGKVIAAESKPEPRLSPTAKPELRTWYGTIFEERNLQAYLEPATHVLSIAPSQEMQAVLLVSQDDRNELDLGTPVKLRCYHLPDLIFDGSITSIADRQSDFAPRQLSNKSGGDLATVTDNEGREQLTELAYQATVKLNEQTDLMRTGLSGRAMFIVDKRSVGGWIWRYLRQTFHFRL</sequence>
<keyword evidence="6" id="KW-1185">Reference proteome</keyword>
<name>A0A5C5XMR6_9PLAN</name>
<comment type="subcellular location">
    <subcellularLocation>
        <location evidence="1">Cell envelope</location>
    </subcellularLocation>
</comment>
<dbReference type="InterPro" id="IPR050465">
    <property type="entry name" value="UPF0194_transport"/>
</dbReference>
<feature type="transmembrane region" description="Helical" evidence="4">
    <location>
        <begin position="258"/>
        <end position="281"/>
    </location>
</feature>
<keyword evidence="4" id="KW-0472">Membrane</keyword>
<keyword evidence="5" id="KW-0378">Hydrolase</keyword>
<evidence type="ECO:0000313" key="5">
    <source>
        <dbReference type="EMBL" id="TWT63869.1"/>
    </source>
</evidence>
<proteinExistence type="predicted"/>
<organism evidence="5 6">
    <name type="scientific">Rubinisphaera italica</name>
    <dbReference type="NCBI Taxonomy" id="2527969"/>
    <lineage>
        <taxon>Bacteria</taxon>
        <taxon>Pseudomonadati</taxon>
        <taxon>Planctomycetota</taxon>
        <taxon>Planctomycetia</taxon>
        <taxon>Planctomycetales</taxon>
        <taxon>Planctomycetaceae</taxon>
        <taxon>Rubinisphaera</taxon>
    </lineage>
</organism>
<protein>
    <submittedName>
        <fullName evidence="5">Putative peptide zinc metalloprotease protein YydH</fullName>
    </submittedName>
</protein>
<feature type="transmembrane region" description="Helical" evidence="4">
    <location>
        <begin position="192"/>
        <end position="211"/>
    </location>
</feature>
<feature type="coiled-coil region" evidence="3">
    <location>
        <begin position="501"/>
        <end position="561"/>
    </location>
</feature>
<dbReference type="RefSeq" id="WP_146505643.1">
    <property type="nucleotide sequence ID" value="NZ_SJPG01000001.1"/>
</dbReference>